<dbReference type="EMBL" id="CAACVG010014107">
    <property type="protein sequence ID" value="VEN62743.1"/>
    <property type="molecule type" value="Genomic_DNA"/>
</dbReference>
<sequence>MPNLPLARTDLRYSSSIRRLIIGQIFQATYLENLSLFWKSRNYQTLEKHA</sequence>
<accession>A0A653DR82</accession>
<evidence type="ECO:0000313" key="1">
    <source>
        <dbReference type="EMBL" id="VEN62743.1"/>
    </source>
</evidence>
<name>A0A653DR82_CALMS</name>
<dbReference type="Proteomes" id="UP000410492">
    <property type="component" value="Unassembled WGS sequence"/>
</dbReference>
<reference evidence="1 2" key="1">
    <citation type="submission" date="2019-01" db="EMBL/GenBank/DDBJ databases">
        <authorList>
            <person name="Sayadi A."/>
        </authorList>
    </citation>
    <scope>NUCLEOTIDE SEQUENCE [LARGE SCALE GENOMIC DNA]</scope>
</reference>
<protein>
    <submittedName>
        <fullName evidence="1">Uncharacterized protein</fullName>
    </submittedName>
</protein>
<keyword evidence="2" id="KW-1185">Reference proteome</keyword>
<organism evidence="1 2">
    <name type="scientific">Callosobruchus maculatus</name>
    <name type="common">Southern cowpea weevil</name>
    <name type="synonym">Pulse bruchid</name>
    <dbReference type="NCBI Taxonomy" id="64391"/>
    <lineage>
        <taxon>Eukaryota</taxon>
        <taxon>Metazoa</taxon>
        <taxon>Ecdysozoa</taxon>
        <taxon>Arthropoda</taxon>
        <taxon>Hexapoda</taxon>
        <taxon>Insecta</taxon>
        <taxon>Pterygota</taxon>
        <taxon>Neoptera</taxon>
        <taxon>Endopterygota</taxon>
        <taxon>Coleoptera</taxon>
        <taxon>Polyphaga</taxon>
        <taxon>Cucujiformia</taxon>
        <taxon>Chrysomeloidea</taxon>
        <taxon>Chrysomelidae</taxon>
        <taxon>Bruchinae</taxon>
        <taxon>Bruchini</taxon>
        <taxon>Callosobruchus</taxon>
    </lineage>
</organism>
<proteinExistence type="predicted"/>
<evidence type="ECO:0000313" key="2">
    <source>
        <dbReference type="Proteomes" id="UP000410492"/>
    </source>
</evidence>
<dbReference type="AlphaFoldDB" id="A0A653DR82"/>
<gene>
    <name evidence="1" type="ORF">CALMAC_LOCUS19770</name>
</gene>